<dbReference type="PANTHER" id="PTHR35804:SF1">
    <property type="entry name" value="LYSINE EXPORTER LYSO"/>
    <property type="match status" value="1"/>
</dbReference>
<accession>A0ABS1Z3K4</accession>
<feature type="transmembrane region" description="Helical" evidence="1">
    <location>
        <begin position="65"/>
        <end position="85"/>
    </location>
</feature>
<dbReference type="PANTHER" id="PTHR35804">
    <property type="entry name" value="LYSINE EXPORTER LYSO"/>
    <property type="match status" value="1"/>
</dbReference>
<feature type="transmembrane region" description="Helical" evidence="1">
    <location>
        <begin position="207"/>
        <end position="229"/>
    </location>
</feature>
<organism evidence="2 3">
    <name type="scientific">Pantoea eucrina</name>
    <dbReference type="NCBI Taxonomy" id="472693"/>
    <lineage>
        <taxon>Bacteria</taxon>
        <taxon>Pseudomonadati</taxon>
        <taxon>Pseudomonadota</taxon>
        <taxon>Gammaproteobacteria</taxon>
        <taxon>Enterobacterales</taxon>
        <taxon>Erwiniaceae</taxon>
        <taxon>Pantoea</taxon>
    </lineage>
</organism>
<feature type="transmembrane region" description="Helical" evidence="1">
    <location>
        <begin position="171"/>
        <end position="195"/>
    </location>
</feature>
<feature type="transmembrane region" description="Helical" evidence="1">
    <location>
        <begin position="6"/>
        <end position="22"/>
    </location>
</feature>
<dbReference type="Proteomes" id="UP000809137">
    <property type="component" value="Unassembled WGS sequence"/>
</dbReference>
<feature type="transmembrane region" description="Helical" evidence="1">
    <location>
        <begin position="277"/>
        <end position="299"/>
    </location>
</feature>
<protein>
    <submittedName>
        <fullName evidence="2">Lysine exporter LysO family protein</fullName>
    </submittedName>
</protein>
<evidence type="ECO:0000256" key="1">
    <source>
        <dbReference type="SAM" id="Phobius"/>
    </source>
</evidence>
<gene>
    <name evidence="2" type="ORF">JJB79_03910</name>
</gene>
<feature type="transmembrane region" description="Helical" evidence="1">
    <location>
        <begin position="106"/>
        <end position="125"/>
    </location>
</feature>
<dbReference type="Pfam" id="PF03956">
    <property type="entry name" value="Lys_export"/>
    <property type="match status" value="1"/>
</dbReference>
<keyword evidence="1" id="KW-0472">Membrane</keyword>
<keyword evidence="1" id="KW-1133">Transmembrane helix</keyword>
<evidence type="ECO:0000313" key="2">
    <source>
        <dbReference type="EMBL" id="MBM0746570.1"/>
    </source>
</evidence>
<keyword evidence="3" id="KW-1185">Reference proteome</keyword>
<name>A0ABS1Z3K4_9GAMM</name>
<comment type="caution">
    <text evidence="2">The sequence shown here is derived from an EMBL/GenBank/DDBJ whole genome shotgun (WGS) entry which is preliminary data.</text>
</comment>
<reference evidence="2 3" key="1">
    <citation type="submission" date="2021-01" db="EMBL/GenBank/DDBJ databases">
        <title>Complete genome sequence of Pantoea eucrina OB49, a heavy metal tolerant bacterium with PGPR potential isolated from wheat in Algeria.</title>
        <authorList>
            <person name="Lekired A."/>
            <person name="Ouzari I.H."/>
        </authorList>
    </citation>
    <scope>NUCLEOTIDE SEQUENCE [LARGE SCALE GENOMIC DNA]</scope>
    <source>
        <strain evidence="2 3">OB49</strain>
    </source>
</reference>
<proteinExistence type="predicted"/>
<keyword evidence="1" id="KW-0812">Transmembrane</keyword>
<sequence>MFAMYGLMIILLPLIAGYLLHLQQPALLRAVARLLSALVYIILFFMGVSLAFLDNLSTNLLTIFYTAFISALSVLACSLLAFWLLEQRLPWRHQHKAQALPSRLAMALDSLKLCGSVLGGFLLGLTQWAPLRHAATVSEYALILMLFLVGVQLRSSGMTLRQITLNRRGALVAAVSLAGALAGGALAAVCLGLPLKTGLALASGFGWYSLSGILMTDAFGPVIGSAAFFNDLLRELITIMLIPLLITRHRSMTLGLSGATSMDFTLPILQRAGGMEIVPAAIVHGFIMSLLAPVLIAFFSA</sequence>
<feature type="transmembrane region" description="Helical" evidence="1">
    <location>
        <begin position="34"/>
        <end position="53"/>
    </location>
</feature>
<evidence type="ECO:0000313" key="3">
    <source>
        <dbReference type="Proteomes" id="UP000809137"/>
    </source>
</evidence>
<feature type="transmembrane region" description="Helical" evidence="1">
    <location>
        <begin position="131"/>
        <end position="151"/>
    </location>
</feature>
<dbReference type="EMBL" id="JAFCXS010000001">
    <property type="protein sequence ID" value="MBM0746570.1"/>
    <property type="molecule type" value="Genomic_DNA"/>
</dbReference>
<dbReference type="InterPro" id="IPR005642">
    <property type="entry name" value="LysO"/>
</dbReference>